<gene>
    <name evidence="2" type="ORF">CITCOLO1_LOCUS5664</name>
</gene>
<proteinExistence type="predicted"/>
<dbReference type="EMBL" id="OZ021745">
    <property type="protein sequence ID" value="CAK9313925.1"/>
    <property type="molecule type" value="Genomic_DNA"/>
</dbReference>
<keyword evidence="3" id="KW-1185">Reference proteome</keyword>
<organism evidence="2 3">
    <name type="scientific">Citrullus colocynthis</name>
    <name type="common">colocynth</name>
    <dbReference type="NCBI Taxonomy" id="252529"/>
    <lineage>
        <taxon>Eukaryota</taxon>
        <taxon>Viridiplantae</taxon>
        <taxon>Streptophyta</taxon>
        <taxon>Embryophyta</taxon>
        <taxon>Tracheophyta</taxon>
        <taxon>Spermatophyta</taxon>
        <taxon>Magnoliopsida</taxon>
        <taxon>eudicotyledons</taxon>
        <taxon>Gunneridae</taxon>
        <taxon>Pentapetalae</taxon>
        <taxon>rosids</taxon>
        <taxon>fabids</taxon>
        <taxon>Cucurbitales</taxon>
        <taxon>Cucurbitaceae</taxon>
        <taxon>Benincaseae</taxon>
        <taxon>Citrullus</taxon>
    </lineage>
</organism>
<sequence>MGENALNHSLLPLLCDVIDDTPPPSYGSITASDPSSLTHERQRNFSSPPFGDLHAANPTT</sequence>
<name>A0ABP0Y4R0_9ROSI</name>
<feature type="region of interest" description="Disordered" evidence="1">
    <location>
        <begin position="22"/>
        <end position="60"/>
    </location>
</feature>
<protein>
    <submittedName>
        <fullName evidence="2">Uncharacterized protein</fullName>
    </submittedName>
</protein>
<feature type="compositionally biased region" description="Polar residues" evidence="1">
    <location>
        <begin position="27"/>
        <end position="37"/>
    </location>
</feature>
<evidence type="ECO:0000313" key="2">
    <source>
        <dbReference type="EMBL" id="CAK9313925.1"/>
    </source>
</evidence>
<accession>A0ABP0Y4R0</accession>
<reference evidence="2 3" key="1">
    <citation type="submission" date="2024-03" db="EMBL/GenBank/DDBJ databases">
        <authorList>
            <person name="Gkanogiannis A."/>
            <person name="Becerra Lopez-Lavalle L."/>
        </authorList>
    </citation>
    <scope>NUCLEOTIDE SEQUENCE [LARGE SCALE GENOMIC DNA]</scope>
</reference>
<evidence type="ECO:0000256" key="1">
    <source>
        <dbReference type="SAM" id="MobiDB-lite"/>
    </source>
</evidence>
<dbReference type="Proteomes" id="UP001642487">
    <property type="component" value="Chromosome 11"/>
</dbReference>
<evidence type="ECO:0000313" key="3">
    <source>
        <dbReference type="Proteomes" id="UP001642487"/>
    </source>
</evidence>